<feature type="non-terminal residue" evidence="2">
    <location>
        <position position="90"/>
    </location>
</feature>
<dbReference type="GO" id="GO:0070126">
    <property type="term" value="P:mitochondrial translational termination"/>
    <property type="evidence" value="ECO:0007669"/>
    <property type="project" value="TreeGrafter"/>
</dbReference>
<name>A0A383D6Y0_9ZZZZ</name>
<proteinExistence type="predicted"/>
<organism evidence="2">
    <name type="scientific">marine metagenome</name>
    <dbReference type="NCBI Taxonomy" id="408172"/>
    <lineage>
        <taxon>unclassified sequences</taxon>
        <taxon>metagenomes</taxon>
        <taxon>ecological metagenomes</taxon>
    </lineage>
</organism>
<accession>A0A383D6Y0</accession>
<gene>
    <name evidence="2" type="ORF">METZ01_LOCUS493161</name>
</gene>
<dbReference type="SUPFAM" id="SSF110916">
    <property type="entry name" value="Peptidyl-tRNA hydrolase domain-like"/>
    <property type="match status" value="1"/>
</dbReference>
<sequence>MKIPREELEISFSRSSGPGGQNVNKVATRVEVRFHLESAAWIAPATRVRLAALHPRRLNREGEFIMVSSRFRSQGRNIEDCIEKLEGLLE</sequence>
<dbReference type="InterPro" id="IPR052104">
    <property type="entry name" value="Mito_Release_Factor_mL62"/>
</dbReference>
<dbReference type="GO" id="GO:0004045">
    <property type="term" value="F:peptidyl-tRNA hydrolase activity"/>
    <property type="evidence" value="ECO:0007669"/>
    <property type="project" value="TreeGrafter"/>
</dbReference>
<dbReference type="PANTHER" id="PTHR11075:SF54">
    <property type="entry name" value="LARGE RIBOSOMAL SUBUNIT PROTEIN ML62"/>
    <property type="match status" value="1"/>
</dbReference>
<protein>
    <recommendedName>
        <fullName evidence="1">Prokaryotic-type class I peptide chain release factors domain-containing protein</fullName>
    </recommendedName>
</protein>
<dbReference type="GO" id="GO:0016150">
    <property type="term" value="F:translation release factor activity, codon nonspecific"/>
    <property type="evidence" value="ECO:0007669"/>
    <property type="project" value="TreeGrafter"/>
</dbReference>
<dbReference type="InterPro" id="IPR000352">
    <property type="entry name" value="Pep_chain_release_fac_I"/>
</dbReference>
<evidence type="ECO:0000313" key="2">
    <source>
        <dbReference type="EMBL" id="SVE40307.1"/>
    </source>
</evidence>
<dbReference type="PANTHER" id="PTHR11075">
    <property type="entry name" value="PEPTIDE CHAIN RELEASE FACTOR"/>
    <property type="match status" value="1"/>
</dbReference>
<feature type="domain" description="Prokaryotic-type class I peptide chain release factors" evidence="1">
    <location>
        <begin position="2"/>
        <end position="89"/>
    </location>
</feature>
<dbReference type="GO" id="GO:0005762">
    <property type="term" value="C:mitochondrial large ribosomal subunit"/>
    <property type="evidence" value="ECO:0007669"/>
    <property type="project" value="TreeGrafter"/>
</dbReference>
<dbReference type="EMBL" id="UINC01214878">
    <property type="protein sequence ID" value="SVE40307.1"/>
    <property type="molecule type" value="Genomic_DNA"/>
</dbReference>
<reference evidence="2" key="1">
    <citation type="submission" date="2018-05" db="EMBL/GenBank/DDBJ databases">
        <authorList>
            <person name="Lanie J.A."/>
            <person name="Ng W.-L."/>
            <person name="Kazmierczak K.M."/>
            <person name="Andrzejewski T.M."/>
            <person name="Davidsen T.M."/>
            <person name="Wayne K.J."/>
            <person name="Tettelin H."/>
            <person name="Glass J.I."/>
            <person name="Rusch D."/>
            <person name="Podicherti R."/>
            <person name="Tsui H.-C.T."/>
            <person name="Winkler M.E."/>
        </authorList>
    </citation>
    <scope>NUCLEOTIDE SEQUENCE</scope>
</reference>
<dbReference type="AlphaFoldDB" id="A0A383D6Y0"/>
<dbReference type="Gene3D" id="3.30.160.20">
    <property type="match status" value="1"/>
</dbReference>
<evidence type="ECO:0000259" key="1">
    <source>
        <dbReference type="Pfam" id="PF00472"/>
    </source>
</evidence>
<dbReference type="Pfam" id="PF00472">
    <property type="entry name" value="RF-1"/>
    <property type="match status" value="1"/>
</dbReference>